<evidence type="ECO:0000313" key="1">
    <source>
        <dbReference type="EMBL" id="AMY07344.1"/>
    </source>
</evidence>
<dbReference type="AlphaFoldDB" id="A0A143PHW5"/>
<dbReference type="Proteomes" id="UP000076079">
    <property type="component" value="Chromosome"/>
</dbReference>
<reference evidence="1 2" key="1">
    <citation type="journal article" date="2016" name="Genome Announc.">
        <title>First Complete Genome Sequence of a Subdivision 6 Acidobacterium Strain.</title>
        <authorList>
            <person name="Huang S."/>
            <person name="Vieira S."/>
            <person name="Bunk B."/>
            <person name="Riedel T."/>
            <person name="Sproer C."/>
            <person name="Overmann J."/>
        </authorList>
    </citation>
    <scope>NUCLEOTIDE SEQUENCE [LARGE SCALE GENOMIC DNA]</scope>
    <source>
        <strain evidence="2">DSM 100886 HEG_-6_39</strain>
    </source>
</reference>
<sequence>MNAPSPTPIRRPWLTAAAAALVLLLGFGLFRATRLGSPAPVTPPVAESLPATPPVLVETSGEEGHLTIGVVSLDRVAPDTVELRLAITNTNRPASPGLDIAQRFSTDGPDRGTLAEVYLADLSHEHKFFVLRDSANAPIGSRDVTPLAAGERRVLWARYPAPGDRDVEVVVHVPHAEPLPNVPVGQKTTAP</sequence>
<dbReference type="EMBL" id="CP015136">
    <property type="protein sequence ID" value="AMY07344.1"/>
    <property type="molecule type" value="Genomic_DNA"/>
</dbReference>
<evidence type="ECO:0000313" key="2">
    <source>
        <dbReference type="Proteomes" id="UP000076079"/>
    </source>
</evidence>
<proteinExistence type="predicted"/>
<dbReference type="STRING" id="1855912.LuPra_00511"/>
<name>A0A143PHW5_LUTPR</name>
<keyword evidence="2" id="KW-1185">Reference proteome</keyword>
<organism evidence="1 2">
    <name type="scientific">Luteitalea pratensis</name>
    <dbReference type="NCBI Taxonomy" id="1855912"/>
    <lineage>
        <taxon>Bacteria</taxon>
        <taxon>Pseudomonadati</taxon>
        <taxon>Acidobacteriota</taxon>
        <taxon>Vicinamibacteria</taxon>
        <taxon>Vicinamibacterales</taxon>
        <taxon>Vicinamibacteraceae</taxon>
        <taxon>Luteitalea</taxon>
    </lineage>
</organism>
<gene>
    <name evidence="1" type="ORF">LuPra_00511</name>
</gene>
<accession>A0A143PHW5</accession>
<protein>
    <submittedName>
        <fullName evidence="1">Uncharacterized protein</fullName>
    </submittedName>
</protein>
<dbReference type="RefSeq" id="WP_110169306.1">
    <property type="nucleotide sequence ID" value="NZ_CP015136.1"/>
</dbReference>
<dbReference type="KEGG" id="abac:LuPra_00511"/>
<reference evidence="2" key="2">
    <citation type="submission" date="2016-04" db="EMBL/GenBank/DDBJ databases">
        <title>First Complete Genome Sequence of a Subdivision 6 Acidobacterium.</title>
        <authorList>
            <person name="Huang S."/>
            <person name="Vieira S."/>
            <person name="Bunk B."/>
            <person name="Riedel T."/>
            <person name="Sproeer C."/>
            <person name="Overmann J."/>
        </authorList>
    </citation>
    <scope>NUCLEOTIDE SEQUENCE [LARGE SCALE GENOMIC DNA]</scope>
    <source>
        <strain evidence="2">DSM 100886 HEG_-6_39</strain>
    </source>
</reference>